<keyword evidence="2" id="KW-1185">Reference proteome</keyword>
<organism evidence="1 2">
    <name type="scientific">Lunasporangiospora selenospora</name>
    <dbReference type="NCBI Taxonomy" id="979761"/>
    <lineage>
        <taxon>Eukaryota</taxon>
        <taxon>Fungi</taxon>
        <taxon>Fungi incertae sedis</taxon>
        <taxon>Mucoromycota</taxon>
        <taxon>Mortierellomycotina</taxon>
        <taxon>Mortierellomycetes</taxon>
        <taxon>Mortierellales</taxon>
        <taxon>Mortierellaceae</taxon>
        <taxon>Lunasporangiospora</taxon>
    </lineage>
</organism>
<evidence type="ECO:0000313" key="2">
    <source>
        <dbReference type="Proteomes" id="UP000780801"/>
    </source>
</evidence>
<evidence type="ECO:0000313" key="1">
    <source>
        <dbReference type="EMBL" id="KAF9584506.1"/>
    </source>
</evidence>
<gene>
    <name evidence="1" type="ORF">BGW38_006210</name>
</gene>
<dbReference type="AlphaFoldDB" id="A0A9P6G0C9"/>
<dbReference type="EMBL" id="JAABOA010000396">
    <property type="protein sequence ID" value="KAF9584506.1"/>
    <property type="molecule type" value="Genomic_DNA"/>
</dbReference>
<accession>A0A9P6G0C9</accession>
<dbReference type="OrthoDB" id="2372606at2759"/>
<comment type="caution">
    <text evidence="1">The sequence shown here is derived from an EMBL/GenBank/DDBJ whole genome shotgun (WGS) entry which is preliminary data.</text>
</comment>
<dbReference type="Proteomes" id="UP000780801">
    <property type="component" value="Unassembled WGS sequence"/>
</dbReference>
<name>A0A9P6G0C9_9FUNG</name>
<proteinExistence type="predicted"/>
<protein>
    <submittedName>
        <fullName evidence="1">Uncharacterized protein</fullName>
    </submittedName>
</protein>
<sequence length="543" mass="63179">MDCDSLRMVMAAYRNNPATQNTDIIFRSRYTSEDLRLELTREIVDRSAEQLLSLTIPIWDIQWYLTHVRRFKSLEHVRFLEFEKVSLGNLSRLAYEDALKLLPQNLPKLLKDEAYALMTMFVREHSAVFNNLLRSIECYFSKKGKTITRNVSDMQLVELTRLLPPLTSPSNLNEFSTLHFLGQADKTNVGVLESIRVFPNPDNDVWSQIKSLEEPFLQKCRRLKELEWWHLPPNSFEWAVRERKQWLERVESNRGTDSIHGQADHSPMAPTKSILPSTLVPLKSIIFLSPSLTCDHVFDDILFAFSDTLKELRFKYKAKPGRQQRLTKHVDAPLFIGRQIYSQLSRLQHLVIQSPGVCCIWLRPEALDRSPLIELDIDNSQASTLKTAFTTPCSWIKPIELEQLQVLRLLGPPSATFNPNTFHIVEEGLDILELEGAWSISMAAWRVLLRDFAPNISFIFAPECIRDNLKEWIEMTREMTRLQWVKANSLSPLDQETGFTTAEIQGQRRLNMTSEHISYSFRARDYRVKRQVRQERQEETSDI</sequence>
<reference evidence="1" key="1">
    <citation type="journal article" date="2020" name="Fungal Divers.">
        <title>Resolving the Mortierellaceae phylogeny through synthesis of multi-gene phylogenetics and phylogenomics.</title>
        <authorList>
            <person name="Vandepol N."/>
            <person name="Liber J."/>
            <person name="Desiro A."/>
            <person name="Na H."/>
            <person name="Kennedy M."/>
            <person name="Barry K."/>
            <person name="Grigoriev I.V."/>
            <person name="Miller A.N."/>
            <person name="O'Donnell K."/>
            <person name="Stajich J.E."/>
            <person name="Bonito G."/>
        </authorList>
    </citation>
    <scope>NUCLEOTIDE SEQUENCE</scope>
    <source>
        <strain evidence="1">KOD1015</strain>
    </source>
</reference>